<organism evidence="1 2">
    <name type="scientific">Eumeta variegata</name>
    <name type="common">Bagworm moth</name>
    <name type="synonym">Eumeta japonica</name>
    <dbReference type="NCBI Taxonomy" id="151549"/>
    <lineage>
        <taxon>Eukaryota</taxon>
        <taxon>Metazoa</taxon>
        <taxon>Ecdysozoa</taxon>
        <taxon>Arthropoda</taxon>
        <taxon>Hexapoda</taxon>
        <taxon>Insecta</taxon>
        <taxon>Pterygota</taxon>
        <taxon>Neoptera</taxon>
        <taxon>Endopterygota</taxon>
        <taxon>Lepidoptera</taxon>
        <taxon>Glossata</taxon>
        <taxon>Ditrysia</taxon>
        <taxon>Tineoidea</taxon>
        <taxon>Psychidae</taxon>
        <taxon>Oiketicinae</taxon>
        <taxon>Eumeta</taxon>
    </lineage>
</organism>
<name>A0A4C2A7P9_EUMVA</name>
<dbReference type="AlphaFoldDB" id="A0A4C2A7P9"/>
<sequence>MVRCKSFDVQRSKVQRPPRAAVARAVLSRRYRPFDNDRKPSQSSNCNSVNCQCEMFERGHEGAATAARTTTTLTHRARSVTLFCESAIFIFVDVAGGQPAGASGRGRAFAPNPLMRLNRVKAAAAAAAAVALQTYIYTRFHPSCRRFIEIQKAIPEIKAIPSLYEGGARCCDFIIDTCSIERNGTYGMFRTTRAGVGARCDCSSCSSVSKL</sequence>
<dbReference type="Proteomes" id="UP000299102">
    <property type="component" value="Unassembled WGS sequence"/>
</dbReference>
<proteinExistence type="predicted"/>
<keyword evidence="2" id="KW-1185">Reference proteome</keyword>
<accession>A0A4C2A7P9</accession>
<gene>
    <name evidence="1" type="ORF">EVAR_67217_1</name>
</gene>
<protein>
    <submittedName>
        <fullName evidence="1">Uncharacterized protein</fullName>
    </submittedName>
</protein>
<dbReference type="EMBL" id="BGZK01002599">
    <property type="protein sequence ID" value="GBP95209.1"/>
    <property type="molecule type" value="Genomic_DNA"/>
</dbReference>
<comment type="caution">
    <text evidence="1">The sequence shown here is derived from an EMBL/GenBank/DDBJ whole genome shotgun (WGS) entry which is preliminary data.</text>
</comment>
<evidence type="ECO:0000313" key="2">
    <source>
        <dbReference type="Proteomes" id="UP000299102"/>
    </source>
</evidence>
<reference evidence="1 2" key="1">
    <citation type="journal article" date="2019" name="Commun. Biol.">
        <title>The bagworm genome reveals a unique fibroin gene that provides high tensile strength.</title>
        <authorList>
            <person name="Kono N."/>
            <person name="Nakamura H."/>
            <person name="Ohtoshi R."/>
            <person name="Tomita M."/>
            <person name="Numata K."/>
            <person name="Arakawa K."/>
        </authorList>
    </citation>
    <scope>NUCLEOTIDE SEQUENCE [LARGE SCALE GENOMIC DNA]</scope>
</reference>
<evidence type="ECO:0000313" key="1">
    <source>
        <dbReference type="EMBL" id="GBP95209.1"/>
    </source>
</evidence>